<evidence type="ECO:0000259" key="8">
    <source>
        <dbReference type="PROSITE" id="PS51202"/>
    </source>
</evidence>
<keyword evidence="3 7" id="KW-0812">Transmembrane</keyword>
<evidence type="ECO:0000313" key="9">
    <source>
        <dbReference type="EMBL" id="SER42791.1"/>
    </source>
</evidence>
<protein>
    <submittedName>
        <fullName evidence="9">TrkA-C domain-containing protein</fullName>
    </submittedName>
</protein>
<dbReference type="Proteomes" id="UP000198571">
    <property type="component" value="Unassembled WGS sequence"/>
</dbReference>
<evidence type="ECO:0000256" key="3">
    <source>
        <dbReference type="ARBA" id="ARBA00022692"/>
    </source>
</evidence>
<feature type="transmembrane region" description="Helical" evidence="7">
    <location>
        <begin position="92"/>
        <end position="108"/>
    </location>
</feature>
<sequence length="618" mass="67875">MNTDLLLTFTVLIVTTLFFMWGKLRSDVVALLSLLTLLLLGIITTEEALSGFSNSLVIMIAGLFIVGAGIFRTGLAEAAGKLTIKWGRGNPFLLLIMLMVLVAVLSAFMSNTGTVAVLMPVIISVALKMNESPSKFLMPVAFASSLGGVLTLIGTPPNLIASQTLADYGYERLGFFDFTPIGLVALITGILFLMVFGKYLIPDRIAVKDGQSSSTAPDELMKIYGVTDKIYRVSLPDEDSRLTGVKLKDLKLTNKYGIYILTIERKWRDKKTFQSKRIRKPAYANTVIKRGDILFLEGEKEGIDSFTEDYGLLLHSHSEEDIHESLINAEIGIAELLLTPHSKFINERVSSLEFREKYGLNIVGMNRKGRYFFQEWADERLQFGDALLIQGEWKKIELIAKEYQDVVVVGQPGEQASKAKANGRAPLAGLIMLLMLLLMTFEITAPVTAVMLAAMAMVLTGCLRNMDEAYSRINWESVLLIGGMLPMATALEKTGGVEFLSNVMIDWLGSLGPLTVMAGFYFFTMLFSQFISNTATAVLFAPIAITTALQMSVSPYPFLIAVSVAASMAFATPVASPPNALVMTAGGYSFMDFVKAGVPLQIILFIVMMFTIPFFFPY</sequence>
<dbReference type="AlphaFoldDB" id="A0A1H9P3V2"/>
<feature type="transmembrane region" description="Helical" evidence="7">
    <location>
        <begin position="28"/>
        <end position="45"/>
    </location>
</feature>
<dbReference type="OrthoDB" id="9765532at2"/>
<dbReference type="GO" id="GO:0008324">
    <property type="term" value="F:monoatomic cation transmembrane transporter activity"/>
    <property type="evidence" value="ECO:0007669"/>
    <property type="project" value="InterPro"/>
</dbReference>
<feature type="transmembrane region" description="Helical" evidence="7">
    <location>
        <begin position="596"/>
        <end position="616"/>
    </location>
</feature>
<evidence type="ECO:0000313" key="10">
    <source>
        <dbReference type="Proteomes" id="UP000198571"/>
    </source>
</evidence>
<name>A0A1H9P3V2_9BACI</name>
<organism evidence="9 10">
    <name type="scientific">Salipaludibacillus aurantiacus</name>
    <dbReference type="NCBI Taxonomy" id="1601833"/>
    <lineage>
        <taxon>Bacteria</taxon>
        <taxon>Bacillati</taxon>
        <taxon>Bacillota</taxon>
        <taxon>Bacilli</taxon>
        <taxon>Bacillales</taxon>
        <taxon>Bacillaceae</taxon>
    </lineage>
</organism>
<evidence type="ECO:0000256" key="5">
    <source>
        <dbReference type="ARBA" id="ARBA00022989"/>
    </source>
</evidence>
<evidence type="ECO:0000256" key="2">
    <source>
        <dbReference type="ARBA" id="ARBA00022448"/>
    </source>
</evidence>
<feature type="domain" description="RCK C-terminal" evidence="8">
    <location>
        <begin position="320"/>
        <end position="405"/>
    </location>
</feature>
<dbReference type="InterPro" id="IPR036721">
    <property type="entry name" value="RCK_C_sf"/>
</dbReference>
<dbReference type="EMBL" id="FOGT01000001">
    <property type="protein sequence ID" value="SER42791.1"/>
    <property type="molecule type" value="Genomic_DNA"/>
</dbReference>
<dbReference type="RefSeq" id="WP_093047077.1">
    <property type="nucleotide sequence ID" value="NZ_FOGT01000001.1"/>
</dbReference>
<feature type="transmembrane region" description="Helical" evidence="7">
    <location>
        <begin position="6"/>
        <end position="21"/>
    </location>
</feature>
<keyword evidence="6 7" id="KW-0472">Membrane</keyword>
<keyword evidence="10" id="KW-1185">Reference proteome</keyword>
<keyword evidence="5 7" id="KW-1133">Transmembrane helix</keyword>
<dbReference type="Pfam" id="PF02080">
    <property type="entry name" value="TrkA_C"/>
    <property type="match status" value="2"/>
</dbReference>
<evidence type="ECO:0000256" key="7">
    <source>
        <dbReference type="SAM" id="Phobius"/>
    </source>
</evidence>
<dbReference type="PANTHER" id="PTHR43652:SF1">
    <property type="entry name" value="RESPONSE REGULATOR"/>
    <property type="match status" value="1"/>
</dbReference>
<dbReference type="InterPro" id="IPR031312">
    <property type="entry name" value="Na/sul_symport_CS"/>
</dbReference>
<accession>A0A1H9P3V2</accession>
<feature type="transmembrane region" description="Helical" evidence="7">
    <location>
        <begin position="136"/>
        <end position="155"/>
    </location>
</feature>
<gene>
    <name evidence="9" type="ORF">SAMN05518684_101132</name>
</gene>
<dbReference type="SUPFAM" id="SSF116726">
    <property type="entry name" value="TrkA C-terminal domain-like"/>
    <property type="match status" value="2"/>
</dbReference>
<dbReference type="Gene3D" id="3.30.70.1450">
    <property type="entry name" value="Regulator of K+ conductance, C-terminal domain"/>
    <property type="match status" value="2"/>
</dbReference>
<comment type="subcellular location">
    <subcellularLocation>
        <location evidence="1">Membrane</location>
        <topology evidence="1">Multi-pass membrane protein</topology>
    </subcellularLocation>
</comment>
<feature type="transmembrane region" description="Helical" evidence="7">
    <location>
        <begin position="427"/>
        <end position="453"/>
    </location>
</feature>
<dbReference type="STRING" id="1601833.SAMN05518684_101132"/>
<feature type="transmembrane region" description="Helical" evidence="7">
    <location>
        <begin position="503"/>
        <end position="524"/>
    </location>
</feature>
<evidence type="ECO:0000256" key="6">
    <source>
        <dbReference type="ARBA" id="ARBA00023136"/>
    </source>
</evidence>
<dbReference type="InterPro" id="IPR006037">
    <property type="entry name" value="RCK_C"/>
</dbReference>
<feature type="transmembrane region" description="Helical" evidence="7">
    <location>
        <begin position="51"/>
        <end position="71"/>
    </location>
</feature>
<reference evidence="10" key="1">
    <citation type="submission" date="2016-10" db="EMBL/GenBank/DDBJ databases">
        <authorList>
            <person name="Varghese N."/>
            <person name="Submissions S."/>
        </authorList>
    </citation>
    <scope>NUCLEOTIDE SEQUENCE [LARGE SCALE GENOMIC DNA]</scope>
    <source>
        <strain evidence="10">S9</strain>
    </source>
</reference>
<feature type="transmembrane region" description="Helical" evidence="7">
    <location>
        <begin position="473"/>
        <end position="491"/>
    </location>
</feature>
<proteinExistence type="predicted"/>
<evidence type="ECO:0000256" key="1">
    <source>
        <dbReference type="ARBA" id="ARBA00004141"/>
    </source>
</evidence>
<dbReference type="GO" id="GO:0005886">
    <property type="term" value="C:plasma membrane"/>
    <property type="evidence" value="ECO:0007669"/>
    <property type="project" value="TreeGrafter"/>
</dbReference>
<keyword evidence="2" id="KW-0813">Transport</keyword>
<evidence type="ECO:0000256" key="4">
    <source>
        <dbReference type="ARBA" id="ARBA00022737"/>
    </source>
</evidence>
<dbReference type="Pfam" id="PF03600">
    <property type="entry name" value="CitMHS"/>
    <property type="match status" value="1"/>
</dbReference>
<feature type="transmembrane region" description="Helical" evidence="7">
    <location>
        <begin position="175"/>
        <end position="196"/>
    </location>
</feature>
<dbReference type="InterPro" id="IPR051679">
    <property type="entry name" value="DASS-Related_Transporters"/>
</dbReference>
<dbReference type="PANTHER" id="PTHR43652">
    <property type="entry name" value="BASIC AMINO ACID ANTIPORTER YFCC-RELATED"/>
    <property type="match status" value="1"/>
</dbReference>
<dbReference type="PROSITE" id="PS51202">
    <property type="entry name" value="RCK_C"/>
    <property type="match status" value="2"/>
</dbReference>
<dbReference type="GO" id="GO:0006813">
    <property type="term" value="P:potassium ion transport"/>
    <property type="evidence" value="ECO:0007669"/>
    <property type="project" value="InterPro"/>
</dbReference>
<feature type="domain" description="RCK C-terminal" evidence="8">
    <location>
        <begin position="218"/>
        <end position="312"/>
    </location>
</feature>
<keyword evidence="4" id="KW-0677">Repeat</keyword>
<dbReference type="PROSITE" id="PS01271">
    <property type="entry name" value="NA_SULFATE"/>
    <property type="match status" value="1"/>
</dbReference>
<dbReference type="InterPro" id="IPR004680">
    <property type="entry name" value="Cit_transptr-like_dom"/>
</dbReference>
<feature type="transmembrane region" description="Helical" evidence="7">
    <location>
        <begin position="556"/>
        <end position="576"/>
    </location>
</feature>